<dbReference type="EMBL" id="QKRW01000005">
    <property type="protein sequence ID" value="RAL66710.1"/>
    <property type="molecule type" value="Genomic_DNA"/>
</dbReference>
<gene>
    <name evidence="3" type="ORF">DID88_007494</name>
</gene>
<organism evidence="3 4">
    <name type="scientific">Monilinia fructigena</name>
    <dbReference type="NCBI Taxonomy" id="38457"/>
    <lineage>
        <taxon>Eukaryota</taxon>
        <taxon>Fungi</taxon>
        <taxon>Dikarya</taxon>
        <taxon>Ascomycota</taxon>
        <taxon>Pezizomycotina</taxon>
        <taxon>Leotiomycetes</taxon>
        <taxon>Helotiales</taxon>
        <taxon>Sclerotiniaceae</taxon>
        <taxon>Monilinia</taxon>
    </lineage>
</organism>
<dbReference type="Proteomes" id="UP000249056">
    <property type="component" value="Unassembled WGS sequence"/>
</dbReference>
<dbReference type="OrthoDB" id="3547739at2759"/>
<evidence type="ECO:0000256" key="2">
    <source>
        <dbReference type="SAM" id="SignalP"/>
    </source>
</evidence>
<feature type="compositionally biased region" description="Basic and acidic residues" evidence="1">
    <location>
        <begin position="104"/>
        <end position="115"/>
    </location>
</feature>
<evidence type="ECO:0000313" key="3">
    <source>
        <dbReference type="EMBL" id="RAL66710.1"/>
    </source>
</evidence>
<sequence>MKLFTTICLLTGITTATHTKFNDEPKAKGLTGLSHPLPEPPPSPTHGQSTTPTSTTHARTGLSTLSATTTPRTSILSAHGSTWNSETAAPQPIRKDMYTFQLETDERQDRARDRAPTALLHDVLRAHQGEPP</sequence>
<comment type="caution">
    <text evidence="3">The sequence shown here is derived from an EMBL/GenBank/DDBJ whole genome shotgun (WGS) entry which is preliminary data.</text>
</comment>
<feature type="compositionally biased region" description="Basic and acidic residues" evidence="1">
    <location>
        <begin position="122"/>
        <end position="132"/>
    </location>
</feature>
<dbReference type="AlphaFoldDB" id="A0A395J2J9"/>
<reference evidence="3 4" key="1">
    <citation type="submission" date="2018-06" db="EMBL/GenBank/DDBJ databases">
        <title>Genome Sequence of the Brown Rot Fungal Pathogen Monilinia fructigena.</title>
        <authorList>
            <person name="Landi L."/>
            <person name="De Miccolis Angelini R.M."/>
            <person name="Pollastro S."/>
            <person name="Abate D."/>
            <person name="Faretra F."/>
            <person name="Romanazzi G."/>
        </authorList>
    </citation>
    <scope>NUCLEOTIDE SEQUENCE [LARGE SCALE GENOMIC DNA]</scope>
    <source>
        <strain evidence="3 4">Mfrg269</strain>
    </source>
</reference>
<evidence type="ECO:0000256" key="1">
    <source>
        <dbReference type="SAM" id="MobiDB-lite"/>
    </source>
</evidence>
<keyword evidence="4" id="KW-1185">Reference proteome</keyword>
<keyword evidence="2" id="KW-0732">Signal</keyword>
<feature type="chain" id="PRO_5017419071" evidence="2">
    <location>
        <begin position="17"/>
        <end position="132"/>
    </location>
</feature>
<feature type="compositionally biased region" description="Low complexity" evidence="1">
    <location>
        <begin position="45"/>
        <end position="56"/>
    </location>
</feature>
<protein>
    <submittedName>
        <fullName evidence="3">Uncharacterized protein</fullName>
    </submittedName>
</protein>
<accession>A0A395J2J9</accession>
<feature type="signal peptide" evidence="2">
    <location>
        <begin position="1"/>
        <end position="16"/>
    </location>
</feature>
<evidence type="ECO:0000313" key="4">
    <source>
        <dbReference type="Proteomes" id="UP000249056"/>
    </source>
</evidence>
<feature type="compositionally biased region" description="Polar residues" evidence="1">
    <location>
        <begin position="57"/>
        <end position="88"/>
    </location>
</feature>
<name>A0A395J2J9_9HELO</name>
<feature type="region of interest" description="Disordered" evidence="1">
    <location>
        <begin position="22"/>
        <end position="132"/>
    </location>
</feature>
<proteinExistence type="predicted"/>